<sequence length="134" mass="15792">MQPTIVQLRHIADSRGTVTFIESERDIPFVVKRAYWLDNLSPEQARGFHAHQNLRQVAFCLRGNCEMALDNGHERQTILLDTPTRGVLIDKMIWHEMRFMDNALLLTFASDYYDEADYIRSYDIFLEIITRKNQ</sequence>
<evidence type="ECO:0000313" key="3">
    <source>
        <dbReference type="Proteomes" id="UP001168167"/>
    </source>
</evidence>
<dbReference type="SUPFAM" id="SSF51182">
    <property type="entry name" value="RmlC-like cupins"/>
    <property type="match status" value="1"/>
</dbReference>
<keyword evidence="3" id="KW-1185">Reference proteome</keyword>
<proteinExistence type="predicted"/>
<evidence type="ECO:0000313" key="2">
    <source>
        <dbReference type="EMBL" id="MDM5148080.1"/>
    </source>
</evidence>
<dbReference type="Proteomes" id="UP001168167">
    <property type="component" value="Unassembled WGS sequence"/>
</dbReference>
<reference evidence="2" key="2">
    <citation type="journal article" date="2023" name="Microbiome">
        <title>Synthase-selected sorting approach identifies a beta-lactone synthase in a nudibranch symbiotic bacterium.</title>
        <authorList>
            <person name="Dzunkova M."/>
            <person name="La Clair J.J."/>
            <person name="Tyml T."/>
            <person name="Doud D."/>
            <person name="Schulz F."/>
            <person name="Piquer-Esteban S."/>
            <person name="Porcel Sanchis D."/>
            <person name="Osborn A."/>
            <person name="Robinson D."/>
            <person name="Louie K.B."/>
            <person name="Bowen B.P."/>
            <person name="Bowers R.M."/>
            <person name="Lee J."/>
            <person name="Arnau V."/>
            <person name="Diaz-Villanueva W."/>
            <person name="Stepanauskas R."/>
            <person name="Gosliner T."/>
            <person name="Date S.V."/>
            <person name="Northen T.R."/>
            <person name="Cheng J.F."/>
            <person name="Burkart M.D."/>
            <person name="Woyke T."/>
        </authorList>
    </citation>
    <scope>NUCLEOTIDE SEQUENCE</scope>
    <source>
        <strain evidence="2">Df01</strain>
    </source>
</reference>
<evidence type="ECO:0000259" key="1">
    <source>
        <dbReference type="Pfam" id="PF05523"/>
    </source>
</evidence>
<accession>A0ABT7QNZ3</accession>
<feature type="domain" description="Sugar 3,4-ketoisomerase QdtA cupin" evidence="1">
    <location>
        <begin position="2"/>
        <end position="128"/>
    </location>
</feature>
<dbReference type="Gene3D" id="2.60.120.10">
    <property type="entry name" value="Jelly Rolls"/>
    <property type="match status" value="1"/>
</dbReference>
<organism evidence="2 3">
    <name type="scientific">Candidatus Doriopsillibacter californiensis</name>
    <dbReference type="NCBI Taxonomy" id="2970740"/>
    <lineage>
        <taxon>Bacteria</taxon>
        <taxon>Pseudomonadati</taxon>
        <taxon>Pseudomonadota</taxon>
        <taxon>Gammaproteobacteria</taxon>
        <taxon>Candidatus Tethybacterales</taxon>
        <taxon>Candidatus Persebacteraceae</taxon>
        <taxon>Candidatus Doriopsillibacter</taxon>
    </lineage>
</organism>
<dbReference type="CDD" id="cd20292">
    <property type="entry name" value="cupin_QdtA-like"/>
    <property type="match status" value="1"/>
</dbReference>
<comment type="caution">
    <text evidence="2">The sequence shown here is derived from an EMBL/GenBank/DDBJ whole genome shotgun (WGS) entry which is preliminary data.</text>
</comment>
<dbReference type="Pfam" id="PF05523">
    <property type="entry name" value="FdtA"/>
    <property type="match status" value="1"/>
</dbReference>
<dbReference type="InterPro" id="IPR014710">
    <property type="entry name" value="RmlC-like_jellyroll"/>
</dbReference>
<dbReference type="InterPro" id="IPR011051">
    <property type="entry name" value="RmlC_Cupin_sf"/>
</dbReference>
<name>A0ABT7QNZ3_9GAMM</name>
<protein>
    <submittedName>
        <fullName evidence="2">FdtA/QdtA family cupin domain-containing protein</fullName>
    </submittedName>
</protein>
<gene>
    <name evidence="2" type="ORF">NQX30_06855</name>
</gene>
<dbReference type="EMBL" id="JANQAO010000003">
    <property type="protein sequence ID" value="MDM5148080.1"/>
    <property type="molecule type" value="Genomic_DNA"/>
</dbReference>
<dbReference type="InterPro" id="IPR008894">
    <property type="entry name" value="QdtA_cupin_dom"/>
</dbReference>
<reference evidence="2" key="1">
    <citation type="submission" date="2022-08" db="EMBL/GenBank/DDBJ databases">
        <authorList>
            <person name="Dzunkova M."/>
            <person name="La Clair J."/>
            <person name="Tyml T."/>
            <person name="Doud D."/>
            <person name="Schulz F."/>
            <person name="Piquer S."/>
            <person name="Porcel Sanchis D."/>
            <person name="Osborn A."/>
            <person name="Robinson D."/>
            <person name="Louie K.B."/>
            <person name="Bowen B.P."/>
            <person name="Bowers R."/>
            <person name="Lee J."/>
            <person name="Arnau Llombart V."/>
            <person name="Diaz Villanueva W."/>
            <person name="Gosliner T."/>
            <person name="Northen T."/>
            <person name="Cheng J.-F."/>
            <person name="Burkart M.D."/>
            <person name="Woyke T."/>
        </authorList>
    </citation>
    <scope>NUCLEOTIDE SEQUENCE</scope>
    <source>
        <strain evidence="2">Df01</strain>
    </source>
</reference>